<sequence>MKKYQVALTKSYLVTVRAKTKEGAMHIAEFYTGDSQDISIDQDRKRYNFAIEQIECTVNESWEVI</sequence>
<dbReference type="EMBL" id="MHQN01000001">
    <property type="protein sequence ID" value="OHA04201.1"/>
    <property type="molecule type" value="Genomic_DNA"/>
</dbReference>
<dbReference type="Proteomes" id="UP000177177">
    <property type="component" value="Unassembled WGS sequence"/>
</dbReference>
<dbReference type="AlphaFoldDB" id="A0A1G2L0C2"/>
<organism evidence="1 2">
    <name type="scientific">Candidatus Sungbacteria bacterium RIFCSPHIGHO2_02_FULL_53_17</name>
    <dbReference type="NCBI Taxonomy" id="1802275"/>
    <lineage>
        <taxon>Bacteria</taxon>
        <taxon>Candidatus Sungiibacteriota</taxon>
    </lineage>
</organism>
<protein>
    <submittedName>
        <fullName evidence="1">Uncharacterized protein</fullName>
    </submittedName>
</protein>
<evidence type="ECO:0000313" key="2">
    <source>
        <dbReference type="Proteomes" id="UP000177177"/>
    </source>
</evidence>
<proteinExistence type="predicted"/>
<comment type="caution">
    <text evidence="1">The sequence shown here is derived from an EMBL/GenBank/DDBJ whole genome shotgun (WGS) entry which is preliminary data.</text>
</comment>
<evidence type="ECO:0000313" key="1">
    <source>
        <dbReference type="EMBL" id="OHA04201.1"/>
    </source>
</evidence>
<gene>
    <name evidence="1" type="ORF">A3C92_00400</name>
</gene>
<accession>A0A1G2L0C2</accession>
<reference evidence="1 2" key="1">
    <citation type="journal article" date="2016" name="Nat. Commun.">
        <title>Thousands of microbial genomes shed light on interconnected biogeochemical processes in an aquifer system.</title>
        <authorList>
            <person name="Anantharaman K."/>
            <person name="Brown C.T."/>
            <person name="Hug L.A."/>
            <person name="Sharon I."/>
            <person name="Castelle C.J."/>
            <person name="Probst A.J."/>
            <person name="Thomas B.C."/>
            <person name="Singh A."/>
            <person name="Wilkins M.J."/>
            <person name="Karaoz U."/>
            <person name="Brodie E.L."/>
            <person name="Williams K.H."/>
            <person name="Hubbard S.S."/>
            <person name="Banfield J.F."/>
        </authorList>
    </citation>
    <scope>NUCLEOTIDE SEQUENCE [LARGE SCALE GENOMIC DNA]</scope>
</reference>
<name>A0A1G2L0C2_9BACT</name>